<dbReference type="OrthoDB" id="9781023at2"/>
<dbReference type="SUPFAM" id="SSF159672">
    <property type="entry name" value="CbiG N-terminal domain-like"/>
    <property type="match status" value="1"/>
</dbReference>
<dbReference type="PANTHER" id="PTHR37477:SF1">
    <property type="entry name" value="COBALT-PRECORRIN-5A HYDROLASE"/>
    <property type="match status" value="1"/>
</dbReference>
<gene>
    <name evidence="4" type="ORF">NCTC10723_00797</name>
</gene>
<dbReference type="NCBIfam" id="NF004466">
    <property type="entry name" value="PRK05788.1-4"/>
    <property type="match status" value="1"/>
</dbReference>
<feature type="domain" description="Cobalamin synthesis G N-terminal" evidence="2">
    <location>
        <begin position="48"/>
        <end position="127"/>
    </location>
</feature>
<evidence type="ECO:0000259" key="1">
    <source>
        <dbReference type="Pfam" id="PF01890"/>
    </source>
</evidence>
<dbReference type="Pfam" id="PF01890">
    <property type="entry name" value="CbiG_C"/>
    <property type="match status" value="1"/>
</dbReference>
<dbReference type="Pfam" id="PF11761">
    <property type="entry name" value="CbiG_mid"/>
    <property type="match status" value="1"/>
</dbReference>
<dbReference type="InterPro" id="IPR036518">
    <property type="entry name" value="CobE/GbiG_C_sf"/>
</dbReference>
<feature type="domain" description="CobE/GbiG C-terminal" evidence="1">
    <location>
        <begin position="202"/>
        <end position="320"/>
    </location>
</feature>
<dbReference type="PANTHER" id="PTHR37477">
    <property type="entry name" value="COBALT-PRECORRIN-5A HYDROLASE"/>
    <property type="match status" value="1"/>
</dbReference>
<evidence type="ECO:0000259" key="3">
    <source>
        <dbReference type="Pfam" id="PF11761"/>
    </source>
</evidence>
<dbReference type="InterPro" id="IPR021745">
    <property type="entry name" value="CbiG_mid"/>
</dbReference>
<dbReference type="AlphaFoldDB" id="A0A377GWK7"/>
<dbReference type="InterPro" id="IPR052553">
    <property type="entry name" value="CbiG_hydrolase"/>
</dbReference>
<name>A0A377GWK7_9FUSO</name>
<dbReference type="RefSeq" id="WP_115269583.1">
    <property type="nucleotide sequence ID" value="NZ_UGGU01000003.1"/>
</dbReference>
<accession>A0A377GWK7</accession>
<dbReference type="Gene3D" id="3.30.420.180">
    <property type="entry name" value="CobE/GbiG C-terminal domain"/>
    <property type="match status" value="1"/>
</dbReference>
<sequence length="328" mass="36402">MKIAFWSVTRGAGEVAKRIGKKVEGDIYTLKKFNIEESIQIENFSEELEKKFSYYDGHIFIMATGIVIRKIAPLIKSKDIDPAVLVIDEGENFVISLLSGHIGGANELTYKIAQSCSLLPIITTSSDVTGKIAIDTIAQKLNCEMESLSKAKELTSLIVDNKKVDILLPNNVKLGKNKNSSGVVIVSNKKNIDIMRLYPKNIIIGIGCKRGTPKEEIEKALDEIMRKHNLAYESIKKISTVDIKADENGIIELAQSLNRELIIISREDIKKVEDRFVGSEFVKKQIGVSCVSEPCALLASNGDGKFLEQKYIQSGITISIYEEKFGDE</sequence>
<dbReference type="InterPro" id="IPR021744">
    <property type="entry name" value="CbiG_N"/>
</dbReference>
<protein>
    <submittedName>
        <fullName evidence="4">Cobalamin biosynthesis protein CbiG</fullName>
    </submittedName>
</protein>
<proteinExistence type="predicted"/>
<dbReference type="Pfam" id="PF11760">
    <property type="entry name" value="CbiG_N"/>
    <property type="match status" value="1"/>
</dbReference>
<dbReference type="InterPro" id="IPR038029">
    <property type="entry name" value="GbiG_N_sf"/>
</dbReference>
<dbReference type="Gene3D" id="3.40.50.11220">
    <property type="match status" value="1"/>
</dbReference>
<evidence type="ECO:0000313" key="5">
    <source>
        <dbReference type="Proteomes" id="UP000255328"/>
    </source>
</evidence>
<keyword evidence="5" id="KW-1185">Reference proteome</keyword>
<dbReference type="EMBL" id="UGGU01000003">
    <property type="protein sequence ID" value="STO31349.1"/>
    <property type="molecule type" value="Genomic_DNA"/>
</dbReference>
<dbReference type="InterPro" id="IPR002750">
    <property type="entry name" value="CobE/GbiG_C"/>
</dbReference>
<evidence type="ECO:0000259" key="2">
    <source>
        <dbReference type="Pfam" id="PF11760"/>
    </source>
</evidence>
<feature type="domain" description="Cobalamin biosynthesis central region" evidence="3">
    <location>
        <begin position="132"/>
        <end position="189"/>
    </location>
</feature>
<reference evidence="4 5" key="1">
    <citation type="submission" date="2018-06" db="EMBL/GenBank/DDBJ databases">
        <authorList>
            <consortium name="Pathogen Informatics"/>
            <person name="Doyle S."/>
        </authorList>
    </citation>
    <scope>NUCLEOTIDE SEQUENCE [LARGE SCALE GENOMIC DNA]</scope>
    <source>
        <strain evidence="4 5">NCTC10723</strain>
    </source>
</reference>
<organism evidence="4 5">
    <name type="scientific">Fusobacterium necrogenes</name>
    <dbReference type="NCBI Taxonomy" id="858"/>
    <lineage>
        <taxon>Bacteria</taxon>
        <taxon>Fusobacteriati</taxon>
        <taxon>Fusobacteriota</taxon>
        <taxon>Fusobacteriia</taxon>
        <taxon>Fusobacteriales</taxon>
        <taxon>Fusobacteriaceae</taxon>
        <taxon>Fusobacterium</taxon>
    </lineage>
</organism>
<dbReference type="Proteomes" id="UP000255328">
    <property type="component" value="Unassembled WGS sequence"/>
</dbReference>
<evidence type="ECO:0000313" key="4">
    <source>
        <dbReference type="EMBL" id="STO31349.1"/>
    </source>
</evidence>
<dbReference type="SUPFAM" id="SSF159664">
    <property type="entry name" value="CobE/GbiG C-terminal domain-like"/>
    <property type="match status" value="1"/>
</dbReference>
<dbReference type="GO" id="GO:0009236">
    <property type="term" value="P:cobalamin biosynthetic process"/>
    <property type="evidence" value="ECO:0007669"/>
    <property type="project" value="InterPro"/>
</dbReference>